<dbReference type="PANTHER" id="PTHR12526:SF600">
    <property type="entry name" value="GLYCOSYL TRANSFERASE GROUP 1"/>
    <property type="match status" value="1"/>
</dbReference>
<dbReference type="GO" id="GO:0016757">
    <property type="term" value="F:glycosyltransferase activity"/>
    <property type="evidence" value="ECO:0007669"/>
    <property type="project" value="UniProtKB-KW"/>
</dbReference>
<proteinExistence type="predicted"/>
<dbReference type="Proteomes" id="UP001596408">
    <property type="component" value="Unassembled WGS sequence"/>
</dbReference>
<dbReference type="SUPFAM" id="SSF53756">
    <property type="entry name" value="UDP-Glycosyltransferase/glycogen phosphorylase"/>
    <property type="match status" value="1"/>
</dbReference>
<reference evidence="1 2" key="1">
    <citation type="journal article" date="2019" name="Int. J. Syst. Evol. Microbiol.">
        <title>The Global Catalogue of Microorganisms (GCM) 10K type strain sequencing project: providing services to taxonomists for standard genome sequencing and annotation.</title>
        <authorList>
            <consortium name="The Broad Institute Genomics Platform"/>
            <consortium name="The Broad Institute Genome Sequencing Center for Infectious Disease"/>
            <person name="Wu L."/>
            <person name="Ma J."/>
        </authorList>
    </citation>
    <scope>NUCLEOTIDE SEQUENCE [LARGE SCALE GENOMIC DNA]</scope>
    <source>
        <strain evidence="1 2">YIM 94188</strain>
    </source>
</reference>
<evidence type="ECO:0000313" key="1">
    <source>
        <dbReference type="EMBL" id="MFC6824415.1"/>
    </source>
</evidence>
<protein>
    <submittedName>
        <fullName evidence="1">Glycosyltransferase family 4 protein</fullName>
        <ecNumber evidence="1">2.4.-.-</ecNumber>
    </submittedName>
</protein>
<keyword evidence="1" id="KW-0328">Glycosyltransferase</keyword>
<dbReference type="AlphaFoldDB" id="A0ABD5TVM0"/>
<dbReference type="RefSeq" id="WP_379693306.1">
    <property type="nucleotide sequence ID" value="NZ_JBHSXH010000009.1"/>
</dbReference>
<name>A0ABD5TVM0_9EURY</name>
<keyword evidence="1" id="KW-0808">Transferase</keyword>
<comment type="caution">
    <text evidence="1">The sequence shown here is derived from an EMBL/GenBank/DDBJ whole genome shotgun (WGS) entry which is preliminary data.</text>
</comment>
<organism evidence="1 2">
    <name type="scientific">Halopelagius fulvigenes</name>
    <dbReference type="NCBI Taxonomy" id="1198324"/>
    <lineage>
        <taxon>Archaea</taxon>
        <taxon>Methanobacteriati</taxon>
        <taxon>Methanobacteriota</taxon>
        <taxon>Stenosarchaea group</taxon>
        <taxon>Halobacteria</taxon>
        <taxon>Halobacteriales</taxon>
        <taxon>Haloferacaceae</taxon>
    </lineage>
</organism>
<dbReference type="EC" id="2.4.-.-" evidence="1"/>
<dbReference type="Pfam" id="PF13692">
    <property type="entry name" value="Glyco_trans_1_4"/>
    <property type="match status" value="1"/>
</dbReference>
<dbReference type="CDD" id="cd03801">
    <property type="entry name" value="GT4_PimA-like"/>
    <property type="match status" value="1"/>
</dbReference>
<sequence length="404" mass="44532">MSRILFLARGVPFPPNSGDSIVTYGFVRALANRGHDVHLLAYARDDDAETVPGVRDVCESIVRVEGTESPLPPTARKVARAALGRSDVMEMFDADSMREAAARRITTLSPDVVVGQHPYLARAFRDEDVRAAAAWADARLVTSAHVVEFAAHRLHRATASDVKTRAELSLEIPRLRREELATYQASDRVLVLGERDRRRLEERVTTPVKRQRVAIDAAEYETADRPVEGKRLLFFGSYEWFPNEDGVLAFAEGPWPEIREVHPDAEFVVAGRDANDAVRSLGERPGITFAGEVEDIGAAVRDAAVMVTPLRIGGGVRIKILESMAWETPIVTTRRGFEGVDAEPGEDVLVADDWDEFVAGTNRLLSDPEERKRLAANARERIETAYAPDDVAAELESNLGIDGS</sequence>
<dbReference type="PANTHER" id="PTHR12526">
    <property type="entry name" value="GLYCOSYLTRANSFERASE"/>
    <property type="match status" value="1"/>
</dbReference>
<evidence type="ECO:0000313" key="2">
    <source>
        <dbReference type="Proteomes" id="UP001596408"/>
    </source>
</evidence>
<gene>
    <name evidence="1" type="ORF">ACFQEV_05310</name>
</gene>
<dbReference type="EMBL" id="JBHSXH010000009">
    <property type="protein sequence ID" value="MFC6824415.1"/>
    <property type="molecule type" value="Genomic_DNA"/>
</dbReference>
<accession>A0ABD5TVM0</accession>
<dbReference type="Gene3D" id="3.40.50.2000">
    <property type="entry name" value="Glycogen Phosphorylase B"/>
    <property type="match status" value="2"/>
</dbReference>
<keyword evidence="2" id="KW-1185">Reference proteome</keyword>